<accession>A0A8S5TSU3</accession>
<organism evidence="2">
    <name type="scientific">Siphoviridae sp. ct8aS59</name>
    <dbReference type="NCBI Taxonomy" id="2825365"/>
    <lineage>
        <taxon>Viruses</taxon>
        <taxon>Duplodnaviria</taxon>
        <taxon>Heunggongvirae</taxon>
        <taxon>Uroviricota</taxon>
        <taxon>Caudoviricetes</taxon>
    </lineage>
</organism>
<dbReference type="GO" id="GO:0019069">
    <property type="term" value="P:viral capsid assembly"/>
    <property type="evidence" value="ECO:0007669"/>
    <property type="project" value="InterPro"/>
</dbReference>
<reference evidence="2" key="1">
    <citation type="journal article" date="2021" name="Proc. Natl. Acad. Sci. U.S.A.">
        <title>A Catalog of Tens of Thousands of Viruses from Human Metagenomes Reveals Hidden Associations with Chronic Diseases.</title>
        <authorList>
            <person name="Tisza M.J."/>
            <person name="Buck C.B."/>
        </authorList>
    </citation>
    <scope>NUCLEOTIDE SEQUENCE</scope>
    <source>
        <strain evidence="2">Ct8aS59</strain>
    </source>
</reference>
<dbReference type="EMBL" id="BK015922">
    <property type="protein sequence ID" value="DAF85269.1"/>
    <property type="molecule type" value="Genomic_DNA"/>
</dbReference>
<evidence type="ECO:0000256" key="1">
    <source>
        <dbReference type="SAM" id="MobiDB-lite"/>
    </source>
</evidence>
<protein>
    <submittedName>
        <fullName evidence="2">Minor structural protein</fullName>
    </submittedName>
</protein>
<dbReference type="Pfam" id="PF06810">
    <property type="entry name" value="Phage_scaffold"/>
    <property type="match status" value="1"/>
</dbReference>
<dbReference type="InterPro" id="IPR009636">
    <property type="entry name" value="SCAF"/>
</dbReference>
<name>A0A8S5TSU3_9CAUD</name>
<evidence type="ECO:0000313" key="2">
    <source>
        <dbReference type="EMBL" id="DAF85269.1"/>
    </source>
</evidence>
<proteinExistence type="predicted"/>
<feature type="region of interest" description="Disordered" evidence="1">
    <location>
        <begin position="146"/>
        <end position="187"/>
    </location>
</feature>
<sequence>MRREIHKMKRDFLESLGLESEVIDKIMKENGKDIEGVKAKFADYDDIKNQLETANTTLEKFKDYDQTKADVEKYKTELKKSQEESAAKITSLERSGKVKEYLSGKKFVNKITQDAITAKMCEALGADESKGKNLDDIFAEITKDQSDILKDENAPTPPVVPAMGGKGGKSDDDAQARAVMGLPPKKD</sequence>